<gene>
    <name evidence="2" type="ORF">ACFPO9_19600</name>
</gene>
<protein>
    <recommendedName>
        <fullName evidence="4">Scaffolding protein</fullName>
    </recommendedName>
</protein>
<feature type="region of interest" description="Disordered" evidence="1">
    <location>
        <begin position="230"/>
        <end position="251"/>
    </location>
</feature>
<dbReference type="EMBL" id="JBHSMZ010000016">
    <property type="protein sequence ID" value="MFC5550728.1"/>
    <property type="molecule type" value="Genomic_DNA"/>
</dbReference>
<feature type="compositionally biased region" description="Low complexity" evidence="1">
    <location>
        <begin position="21"/>
        <end position="31"/>
    </location>
</feature>
<accession>A0ABW0S1C0</accession>
<evidence type="ECO:0000256" key="1">
    <source>
        <dbReference type="SAM" id="MobiDB-lite"/>
    </source>
</evidence>
<feature type="compositionally biased region" description="Low complexity" evidence="1">
    <location>
        <begin position="102"/>
        <end position="116"/>
    </location>
</feature>
<dbReference type="RefSeq" id="WP_379773774.1">
    <property type="nucleotide sequence ID" value="NZ_JBHSMZ010000016.1"/>
</dbReference>
<evidence type="ECO:0000313" key="2">
    <source>
        <dbReference type="EMBL" id="MFC5550728.1"/>
    </source>
</evidence>
<evidence type="ECO:0000313" key="3">
    <source>
        <dbReference type="Proteomes" id="UP001596086"/>
    </source>
</evidence>
<evidence type="ECO:0008006" key="4">
    <source>
        <dbReference type="Google" id="ProtNLM"/>
    </source>
</evidence>
<keyword evidence="3" id="KW-1185">Reference proteome</keyword>
<dbReference type="Proteomes" id="UP001596086">
    <property type="component" value="Unassembled WGS sequence"/>
</dbReference>
<organism evidence="2 3">
    <name type="scientific">Massilia aerilata</name>
    <dbReference type="NCBI Taxonomy" id="453817"/>
    <lineage>
        <taxon>Bacteria</taxon>
        <taxon>Pseudomonadati</taxon>
        <taxon>Pseudomonadota</taxon>
        <taxon>Betaproteobacteria</taxon>
        <taxon>Burkholderiales</taxon>
        <taxon>Oxalobacteraceae</taxon>
        <taxon>Telluria group</taxon>
        <taxon>Massilia</taxon>
    </lineage>
</organism>
<feature type="compositionally biased region" description="Basic and acidic residues" evidence="1">
    <location>
        <begin position="89"/>
        <end position="99"/>
    </location>
</feature>
<reference evidence="3" key="1">
    <citation type="journal article" date="2019" name="Int. J. Syst. Evol. Microbiol.">
        <title>The Global Catalogue of Microorganisms (GCM) 10K type strain sequencing project: providing services to taxonomists for standard genome sequencing and annotation.</title>
        <authorList>
            <consortium name="The Broad Institute Genomics Platform"/>
            <consortium name="The Broad Institute Genome Sequencing Center for Infectious Disease"/>
            <person name="Wu L."/>
            <person name="Ma J."/>
        </authorList>
    </citation>
    <scope>NUCLEOTIDE SEQUENCE [LARGE SCALE GENOMIC DNA]</scope>
    <source>
        <strain evidence="3">CGMCC 4.5798</strain>
    </source>
</reference>
<feature type="compositionally biased region" description="Basic and acidic residues" evidence="1">
    <location>
        <begin position="117"/>
        <end position="127"/>
    </location>
</feature>
<name>A0ABW0S1C0_9BURK</name>
<comment type="caution">
    <text evidence="2">The sequence shown here is derived from an EMBL/GenBank/DDBJ whole genome shotgun (WGS) entry which is preliminary data.</text>
</comment>
<proteinExistence type="predicted"/>
<feature type="region of interest" description="Disordered" evidence="1">
    <location>
        <begin position="21"/>
        <end position="134"/>
    </location>
</feature>
<feature type="compositionally biased region" description="Low complexity" evidence="1">
    <location>
        <begin position="40"/>
        <end position="78"/>
    </location>
</feature>
<sequence>MSHNLDPAEYQRQYDEAAAALDAAATPATTARGDDGRFVPAAPAQAAPAPAAASAAESAPADTPADPPAGAAPGAEQTKPADPLAEAMARAERAEKIARDNQAAYTRAAQEAAALRRAQEQRDRDANKPAILDANPDLADAIRYVASDPTAQHQAADRAVAFQSTIEKAHPDAFSTDMPEELQVSIAKAWQELGDAAQDPLEVVRVITQEKLAFTERQVGKRFAAEAARQQQKSAMSVPGPGASSVARAPEDAQLAEVKRIQNMSDADFAKEVKRVKGY</sequence>